<dbReference type="Gene3D" id="2.20.100.10">
    <property type="entry name" value="Thrombospondin type-1 (TSP1) repeat"/>
    <property type="match status" value="3"/>
</dbReference>
<dbReference type="Proteomes" id="UP000887567">
    <property type="component" value="Unplaced"/>
</dbReference>
<name>A0A913Y704_EXADI</name>
<dbReference type="SUPFAM" id="SSF82895">
    <property type="entry name" value="TSP-1 type 1 repeat"/>
    <property type="match status" value="3"/>
</dbReference>
<dbReference type="OMA" id="QNGRYCV"/>
<feature type="compositionally biased region" description="Polar residues" evidence="7">
    <location>
        <begin position="225"/>
        <end position="235"/>
    </location>
</feature>
<dbReference type="InterPro" id="IPR036383">
    <property type="entry name" value="TSP1_rpt_sf"/>
</dbReference>
<dbReference type="RefSeq" id="XP_020915806.1">
    <property type="nucleotide sequence ID" value="XM_021060147.2"/>
</dbReference>
<evidence type="ECO:0000313" key="9">
    <source>
        <dbReference type="Proteomes" id="UP000887567"/>
    </source>
</evidence>
<dbReference type="Pfam" id="PF00090">
    <property type="entry name" value="TSP_1"/>
    <property type="match status" value="3"/>
</dbReference>
<keyword evidence="3" id="KW-0677">Repeat</keyword>
<dbReference type="KEGG" id="epa:110253250"/>
<keyword evidence="5" id="KW-0472">Membrane</keyword>
<dbReference type="PANTHER" id="PTHR22906:SF54">
    <property type="entry name" value="IG-LIKE DOMAIN-CONTAINING PROTEIN"/>
    <property type="match status" value="1"/>
</dbReference>
<comment type="subcellular location">
    <subcellularLocation>
        <location evidence="1">Membrane</location>
        <topology evidence="1">Single-pass membrane protein</topology>
    </subcellularLocation>
</comment>
<feature type="compositionally biased region" description="Polar residues" evidence="7">
    <location>
        <begin position="199"/>
        <end position="216"/>
    </location>
</feature>
<evidence type="ECO:0000256" key="3">
    <source>
        <dbReference type="ARBA" id="ARBA00022737"/>
    </source>
</evidence>
<feature type="region of interest" description="Disordered" evidence="7">
    <location>
        <begin position="170"/>
        <end position="287"/>
    </location>
</feature>
<evidence type="ECO:0000256" key="2">
    <source>
        <dbReference type="ARBA" id="ARBA00022692"/>
    </source>
</evidence>
<dbReference type="PROSITE" id="PS50092">
    <property type="entry name" value="TSP1"/>
    <property type="match status" value="3"/>
</dbReference>
<feature type="compositionally biased region" description="Basic and acidic residues" evidence="7">
    <location>
        <begin position="277"/>
        <end position="287"/>
    </location>
</feature>
<reference evidence="8" key="1">
    <citation type="submission" date="2022-11" db="UniProtKB">
        <authorList>
            <consortium name="EnsemblMetazoa"/>
        </authorList>
    </citation>
    <scope>IDENTIFICATION</scope>
</reference>
<dbReference type="SMART" id="SM00209">
    <property type="entry name" value="TSP1"/>
    <property type="match status" value="3"/>
</dbReference>
<keyword evidence="6" id="KW-1015">Disulfide bond</keyword>
<keyword evidence="2" id="KW-0812">Transmembrane</keyword>
<dbReference type="InterPro" id="IPR052065">
    <property type="entry name" value="Compl_asym_regulator"/>
</dbReference>
<feature type="compositionally biased region" description="Polar residues" evidence="7">
    <location>
        <begin position="242"/>
        <end position="273"/>
    </location>
</feature>
<dbReference type="FunFam" id="2.20.100.10:FF:000007">
    <property type="entry name" value="Thrombospondin 1"/>
    <property type="match status" value="1"/>
</dbReference>
<dbReference type="GeneID" id="110253250"/>
<keyword evidence="9" id="KW-1185">Reference proteome</keyword>
<dbReference type="FunFam" id="2.20.100.10:FF:000001">
    <property type="entry name" value="semaphorin-5A isoform X1"/>
    <property type="match status" value="2"/>
</dbReference>
<evidence type="ECO:0000256" key="7">
    <source>
        <dbReference type="SAM" id="MobiDB-lite"/>
    </source>
</evidence>
<proteinExistence type="predicted"/>
<keyword evidence="4" id="KW-1133">Transmembrane helix</keyword>
<protein>
    <submittedName>
        <fullName evidence="8">Uncharacterized protein</fullName>
    </submittedName>
</protein>
<dbReference type="AlphaFoldDB" id="A0A913Y704"/>
<organism evidence="8 9">
    <name type="scientific">Exaiptasia diaphana</name>
    <name type="common">Tropical sea anemone</name>
    <name type="synonym">Aiptasia pulchella</name>
    <dbReference type="NCBI Taxonomy" id="2652724"/>
    <lineage>
        <taxon>Eukaryota</taxon>
        <taxon>Metazoa</taxon>
        <taxon>Cnidaria</taxon>
        <taxon>Anthozoa</taxon>
        <taxon>Hexacorallia</taxon>
        <taxon>Actiniaria</taxon>
        <taxon>Aiptasiidae</taxon>
        <taxon>Exaiptasia</taxon>
    </lineage>
</organism>
<dbReference type="InterPro" id="IPR000884">
    <property type="entry name" value="TSP1_rpt"/>
</dbReference>
<dbReference type="PROSITE" id="PS51257">
    <property type="entry name" value="PROKAR_LIPOPROTEIN"/>
    <property type="match status" value="1"/>
</dbReference>
<sequence length="287" mass="31044">MRRFSFLQSITVLLLFGACVYVSNLVAQYVLKENGGYSQWSVFTDCSKTCGGGIRSRRRKCNNPLPSFGGSNCSRLGPPSQVFACNRQPCPINGAYGPWGEYEACTVTCGGGVQVRRRLCDKPPPQYGGKNCKEMELGDDQETKSCNEEKCPVNGGYSVWSEFTDCSKSCGGGVKSRARTCTNPSPDDKGKDCAELGPSNETESCNNEPCPTTMPTTELPKTDDTTLSPETTLGKQTEKPTTEQNPDTPATSQPLDTETKLNTTSEQSPTTISTPETTKEATETKSN</sequence>
<dbReference type="EnsemblMetazoa" id="XM_021060147.2">
    <property type="protein sequence ID" value="XP_020915806.1"/>
    <property type="gene ID" value="LOC110253250"/>
</dbReference>
<evidence type="ECO:0000256" key="4">
    <source>
        <dbReference type="ARBA" id="ARBA00022989"/>
    </source>
</evidence>
<evidence type="ECO:0000313" key="8">
    <source>
        <dbReference type="EnsemblMetazoa" id="XP_020915806.1"/>
    </source>
</evidence>
<dbReference type="PANTHER" id="PTHR22906">
    <property type="entry name" value="PROPERDIN"/>
    <property type="match status" value="1"/>
</dbReference>
<evidence type="ECO:0000256" key="5">
    <source>
        <dbReference type="ARBA" id="ARBA00023136"/>
    </source>
</evidence>
<evidence type="ECO:0000256" key="1">
    <source>
        <dbReference type="ARBA" id="ARBA00004167"/>
    </source>
</evidence>
<dbReference type="GO" id="GO:0016020">
    <property type="term" value="C:membrane"/>
    <property type="evidence" value="ECO:0007669"/>
    <property type="project" value="UniProtKB-SubCell"/>
</dbReference>
<dbReference type="OrthoDB" id="407616at2759"/>
<evidence type="ECO:0000256" key="6">
    <source>
        <dbReference type="ARBA" id="ARBA00023157"/>
    </source>
</evidence>
<accession>A0A913Y704</accession>